<dbReference type="InterPro" id="IPR037523">
    <property type="entry name" value="VOC_core"/>
</dbReference>
<dbReference type="Proteomes" id="UP001330812">
    <property type="component" value="Chromosome"/>
</dbReference>
<dbReference type="InterPro" id="IPR029068">
    <property type="entry name" value="Glyas_Bleomycin-R_OHBP_Dase"/>
</dbReference>
<dbReference type="PANTHER" id="PTHR40265:SF1">
    <property type="entry name" value="GLYOXALASE-LIKE DOMAIN-CONTAINING PROTEIN"/>
    <property type="match status" value="1"/>
</dbReference>
<accession>A0ABZ1ICC2</accession>
<proteinExistence type="predicted"/>
<dbReference type="EMBL" id="CP142149">
    <property type="protein sequence ID" value="WSE31283.1"/>
    <property type="molecule type" value="Genomic_DNA"/>
</dbReference>
<name>A0ABZ1ICC2_9PSEU</name>
<dbReference type="Gene3D" id="3.10.180.10">
    <property type="entry name" value="2,3-Dihydroxybiphenyl 1,2-Dioxygenase, domain 1"/>
    <property type="match status" value="1"/>
</dbReference>
<dbReference type="SUPFAM" id="SSF54593">
    <property type="entry name" value="Glyoxalase/Bleomycin resistance protein/Dihydroxybiphenyl dioxygenase"/>
    <property type="match status" value="2"/>
</dbReference>
<dbReference type="RefSeq" id="WP_326834089.1">
    <property type="nucleotide sequence ID" value="NZ_CP142149.1"/>
</dbReference>
<evidence type="ECO:0000259" key="1">
    <source>
        <dbReference type="PROSITE" id="PS51819"/>
    </source>
</evidence>
<gene>
    <name evidence="2" type="ORF">VSH64_04045</name>
</gene>
<reference evidence="2 3" key="1">
    <citation type="journal article" date="2015" name="Int. J. Syst. Evol. Microbiol.">
        <title>Amycolatopsis rhabdoformis sp. nov., an actinomycete isolated from a tropical forest soil.</title>
        <authorList>
            <person name="Souza W.R."/>
            <person name="Silva R.E."/>
            <person name="Goodfellow M."/>
            <person name="Busarakam K."/>
            <person name="Figueiro F.S."/>
            <person name="Ferreira D."/>
            <person name="Rodrigues-Filho E."/>
            <person name="Moraes L.A.B."/>
            <person name="Zucchi T.D."/>
        </authorList>
    </citation>
    <scope>NUCLEOTIDE SEQUENCE [LARGE SCALE GENOMIC DNA]</scope>
    <source>
        <strain evidence="2 3">NCIMB 14900</strain>
    </source>
</reference>
<evidence type="ECO:0000313" key="2">
    <source>
        <dbReference type="EMBL" id="WSE31283.1"/>
    </source>
</evidence>
<dbReference type="Pfam" id="PF13468">
    <property type="entry name" value="Glyoxalase_3"/>
    <property type="match status" value="1"/>
</dbReference>
<evidence type="ECO:0000313" key="3">
    <source>
        <dbReference type="Proteomes" id="UP001330812"/>
    </source>
</evidence>
<organism evidence="2 3">
    <name type="scientific">Amycolatopsis rhabdoformis</name>
    <dbReference type="NCBI Taxonomy" id="1448059"/>
    <lineage>
        <taxon>Bacteria</taxon>
        <taxon>Bacillati</taxon>
        <taxon>Actinomycetota</taxon>
        <taxon>Actinomycetes</taxon>
        <taxon>Pseudonocardiales</taxon>
        <taxon>Pseudonocardiaceae</taxon>
        <taxon>Amycolatopsis</taxon>
    </lineage>
</organism>
<sequence length="257" mass="27341">MRHITGLDHCVLLVRDLSAARDTFARLGFTVSPFGRHSAEMGTANHAVMLAGNYVELLGVLEPTPFNQDICQAVAAREGVAGLALRTDDTAAAVAEARAAGVTVTEPHRVGRDVGLPGGGTARAEFSIAFFPEVGLPYLQLFCNEIRTPEYTWLPELMSHPNTAERVERLGVVTGGADLGITAAFGDVSVVELVAGEYPEAVAPGSTVLSLRVRDVEAARKCLREKEVPFRSTGTGVVVPPRYACGVVVEMREGEGR</sequence>
<protein>
    <submittedName>
        <fullName evidence="2">VOC family protein</fullName>
    </submittedName>
</protein>
<dbReference type="InterPro" id="IPR025870">
    <property type="entry name" value="Glyoxalase-like_dom"/>
</dbReference>
<dbReference type="PANTHER" id="PTHR40265">
    <property type="entry name" value="BLL2707 PROTEIN"/>
    <property type="match status" value="1"/>
</dbReference>
<keyword evidence="3" id="KW-1185">Reference proteome</keyword>
<dbReference type="PROSITE" id="PS51819">
    <property type="entry name" value="VOC"/>
    <property type="match status" value="1"/>
</dbReference>
<feature type="domain" description="VOC" evidence="1">
    <location>
        <begin position="6"/>
        <end position="144"/>
    </location>
</feature>